<reference evidence="7" key="1">
    <citation type="submission" date="2016-10" db="EMBL/GenBank/DDBJ databases">
        <authorList>
            <person name="Varghese N."/>
            <person name="Submissions S."/>
        </authorList>
    </citation>
    <scope>NUCLEOTIDE SEQUENCE [LARGE SCALE GENOMIC DNA]</scope>
    <source>
        <strain evidence="7">Jip14</strain>
    </source>
</reference>
<dbReference type="GO" id="GO:0016987">
    <property type="term" value="F:sigma factor activity"/>
    <property type="evidence" value="ECO:0007669"/>
    <property type="project" value="UniProtKB-KW"/>
</dbReference>
<accession>A0A1H7S549</accession>
<gene>
    <name evidence="6" type="ORF">SAMN05421740_10848</name>
</gene>
<keyword evidence="2" id="KW-0805">Transcription regulation</keyword>
<dbReference type="SUPFAM" id="SSF88946">
    <property type="entry name" value="Sigma2 domain of RNA polymerase sigma factors"/>
    <property type="match status" value="1"/>
</dbReference>
<dbReference type="InterPro" id="IPR036388">
    <property type="entry name" value="WH-like_DNA-bd_sf"/>
</dbReference>
<comment type="similarity">
    <text evidence="1">Belongs to the sigma-70 factor family. ECF subfamily.</text>
</comment>
<dbReference type="PANTHER" id="PTHR43133">
    <property type="entry name" value="RNA POLYMERASE ECF-TYPE SIGMA FACTO"/>
    <property type="match status" value="1"/>
</dbReference>
<dbReference type="InterPro" id="IPR013249">
    <property type="entry name" value="RNA_pol_sigma70_r4_t2"/>
</dbReference>
<evidence type="ECO:0000313" key="7">
    <source>
        <dbReference type="Proteomes" id="UP000198916"/>
    </source>
</evidence>
<dbReference type="PANTHER" id="PTHR43133:SF46">
    <property type="entry name" value="RNA POLYMERASE SIGMA-70 FACTOR ECF SUBFAMILY"/>
    <property type="match status" value="1"/>
</dbReference>
<dbReference type="InterPro" id="IPR039425">
    <property type="entry name" value="RNA_pol_sigma-70-like"/>
</dbReference>
<feature type="domain" description="RNA polymerase sigma factor 70 region 4 type 2" evidence="5">
    <location>
        <begin position="114"/>
        <end position="165"/>
    </location>
</feature>
<dbReference type="Proteomes" id="UP000198916">
    <property type="component" value="Unassembled WGS sequence"/>
</dbReference>
<dbReference type="RefSeq" id="WP_090607421.1">
    <property type="nucleotide sequence ID" value="NZ_FNZR01000008.1"/>
</dbReference>
<evidence type="ECO:0000256" key="3">
    <source>
        <dbReference type="ARBA" id="ARBA00023082"/>
    </source>
</evidence>
<keyword evidence="4" id="KW-0804">Transcription</keyword>
<dbReference type="Pfam" id="PF08281">
    <property type="entry name" value="Sigma70_r4_2"/>
    <property type="match status" value="1"/>
</dbReference>
<organism evidence="6 7">
    <name type="scientific">Parapedobacter koreensis</name>
    <dbReference type="NCBI Taxonomy" id="332977"/>
    <lineage>
        <taxon>Bacteria</taxon>
        <taxon>Pseudomonadati</taxon>
        <taxon>Bacteroidota</taxon>
        <taxon>Sphingobacteriia</taxon>
        <taxon>Sphingobacteriales</taxon>
        <taxon>Sphingobacteriaceae</taxon>
        <taxon>Parapedobacter</taxon>
    </lineage>
</organism>
<evidence type="ECO:0000313" key="6">
    <source>
        <dbReference type="EMBL" id="SEL66854.1"/>
    </source>
</evidence>
<dbReference type="AlphaFoldDB" id="A0A1H7S549"/>
<dbReference type="NCBIfam" id="TIGR02937">
    <property type="entry name" value="sigma70-ECF"/>
    <property type="match status" value="1"/>
</dbReference>
<proteinExistence type="inferred from homology"/>
<dbReference type="NCBIfam" id="TIGR02985">
    <property type="entry name" value="Sig70_bacteroi1"/>
    <property type="match status" value="1"/>
</dbReference>
<dbReference type="InterPro" id="IPR013324">
    <property type="entry name" value="RNA_pol_sigma_r3/r4-like"/>
</dbReference>
<dbReference type="InterPro" id="IPR013325">
    <property type="entry name" value="RNA_pol_sigma_r2"/>
</dbReference>
<dbReference type="GO" id="GO:0003677">
    <property type="term" value="F:DNA binding"/>
    <property type="evidence" value="ECO:0007669"/>
    <property type="project" value="InterPro"/>
</dbReference>
<name>A0A1H7S549_9SPHI</name>
<sequence>MLKLDKDVFVITKSSFEQLYLQHWERLYVFCYKTIEDEETAKEVVQDVFKSLWERRTTLQLHEVERYLIRSVKLRTYEHIRNKVIRTQHHEVLLQRSATHYTDDYIGTQELLSRIKQLVNTLPKQCKHVFQLSRDQGLTNREIASQLYISERAVEYHISRALRTLKTHLSDYIG</sequence>
<protein>
    <submittedName>
        <fullName evidence="6">RNA polymerase sigma-70 factor, ECF subfamily</fullName>
    </submittedName>
</protein>
<dbReference type="STRING" id="332977.SAMN05421740_10848"/>
<evidence type="ECO:0000256" key="1">
    <source>
        <dbReference type="ARBA" id="ARBA00010641"/>
    </source>
</evidence>
<dbReference type="EMBL" id="FNZR01000008">
    <property type="protein sequence ID" value="SEL66854.1"/>
    <property type="molecule type" value="Genomic_DNA"/>
</dbReference>
<dbReference type="SUPFAM" id="SSF88659">
    <property type="entry name" value="Sigma3 and sigma4 domains of RNA polymerase sigma factors"/>
    <property type="match status" value="1"/>
</dbReference>
<evidence type="ECO:0000259" key="5">
    <source>
        <dbReference type="Pfam" id="PF08281"/>
    </source>
</evidence>
<dbReference type="OrthoDB" id="665113at2"/>
<dbReference type="Gene3D" id="1.10.1740.10">
    <property type="match status" value="1"/>
</dbReference>
<evidence type="ECO:0000256" key="2">
    <source>
        <dbReference type="ARBA" id="ARBA00023015"/>
    </source>
</evidence>
<keyword evidence="3" id="KW-0731">Sigma factor</keyword>
<keyword evidence="7" id="KW-1185">Reference proteome</keyword>
<dbReference type="Gene3D" id="1.10.10.10">
    <property type="entry name" value="Winged helix-like DNA-binding domain superfamily/Winged helix DNA-binding domain"/>
    <property type="match status" value="1"/>
</dbReference>
<dbReference type="InterPro" id="IPR014327">
    <property type="entry name" value="RNA_pol_sigma70_bacteroid"/>
</dbReference>
<evidence type="ECO:0000256" key="4">
    <source>
        <dbReference type="ARBA" id="ARBA00023163"/>
    </source>
</evidence>
<dbReference type="InterPro" id="IPR014284">
    <property type="entry name" value="RNA_pol_sigma-70_dom"/>
</dbReference>
<dbReference type="GO" id="GO:0006352">
    <property type="term" value="P:DNA-templated transcription initiation"/>
    <property type="evidence" value="ECO:0007669"/>
    <property type="project" value="InterPro"/>
</dbReference>